<protein>
    <submittedName>
        <fullName evidence="1">Uncharacterized protein</fullName>
    </submittedName>
</protein>
<accession>A0ABZ0B7R7</accession>
<reference evidence="1 2" key="1">
    <citation type="submission" date="2023-09" db="EMBL/GenBank/DDBJ databases">
        <authorList>
            <person name="Rey-Velasco X."/>
        </authorList>
    </citation>
    <scope>NUCLEOTIDE SEQUENCE [LARGE SCALE GENOMIC DNA]</scope>
    <source>
        <strain evidence="1 2">W311</strain>
    </source>
</reference>
<evidence type="ECO:0000313" key="2">
    <source>
        <dbReference type="Proteomes" id="UP001302249"/>
    </source>
</evidence>
<dbReference type="EMBL" id="CP135076">
    <property type="protein sequence ID" value="WNO52646.1"/>
    <property type="molecule type" value="Genomic_DNA"/>
</dbReference>
<evidence type="ECO:0000313" key="1">
    <source>
        <dbReference type="EMBL" id="WNO52646.1"/>
    </source>
</evidence>
<organism evidence="1 2">
    <name type="scientific">Stakelama saccharophila</name>
    <dbReference type="NCBI Taxonomy" id="3075605"/>
    <lineage>
        <taxon>Bacteria</taxon>
        <taxon>Pseudomonadati</taxon>
        <taxon>Pseudomonadota</taxon>
        <taxon>Alphaproteobacteria</taxon>
        <taxon>Sphingomonadales</taxon>
        <taxon>Sphingomonadaceae</taxon>
        <taxon>Stakelama</taxon>
    </lineage>
</organism>
<dbReference type="RefSeq" id="WP_313913309.1">
    <property type="nucleotide sequence ID" value="NZ_CP135076.1"/>
</dbReference>
<keyword evidence="2" id="KW-1185">Reference proteome</keyword>
<sequence>MTNLMREPILPENESAANVLAPTNSAQAAGEASADRLQPIVYNDIESLGLLGPGCSFHAEQPDATLAIVTNDAEGAVKIDDDFRKLTARKAGEEYVTRGPILEGEEALVIVTRSEGAGRLIGIDTRGWPASMRVAIGDRAERTYQGEWQCGA</sequence>
<gene>
    <name evidence="1" type="ORF">RPR59_09215</name>
</gene>
<proteinExistence type="predicted"/>
<name>A0ABZ0B7R7_9SPHN</name>
<dbReference type="Proteomes" id="UP001302249">
    <property type="component" value="Chromosome"/>
</dbReference>